<protein>
    <submittedName>
        <fullName evidence="1">Uncharacterized protein</fullName>
    </submittedName>
</protein>
<feature type="non-terminal residue" evidence="1">
    <location>
        <position position="63"/>
    </location>
</feature>
<dbReference type="AlphaFoldDB" id="A0AAV7M6Y8"/>
<comment type="caution">
    <text evidence="1">The sequence shown here is derived from an EMBL/GenBank/DDBJ whole genome shotgun (WGS) entry which is preliminary data.</text>
</comment>
<name>A0AAV7M6Y8_PLEWA</name>
<keyword evidence="2" id="KW-1185">Reference proteome</keyword>
<sequence>VITNISSAHAVELGPGCEWPRHPNYVCLTINKVSGAPLSLLVLVGPGNPCCGRTLATGDEIWA</sequence>
<gene>
    <name evidence="1" type="ORF">NDU88_004011</name>
</gene>
<reference evidence="1" key="1">
    <citation type="journal article" date="2022" name="bioRxiv">
        <title>Sequencing and chromosome-scale assembly of the giantPleurodeles waltlgenome.</title>
        <authorList>
            <person name="Brown T."/>
            <person name="Elewa A."/>
            <person name="Iarovenko S."/>
            <person name="Subramanian E."/>
            <person name="Araus A.J."/>
            <person name="Petzold A."/>
            <person name="Susuki M."/>
            <person name="Suzuki K.-i.T."/>
            <person name="Hayashi T."/>
            <person name="Toyoda A."/>
            <person name="Oliveira C."/>
            <person name="Osipova E."/>
            <person name="Leigh N.D."/>
            <person name="Simon A."/>
            <person name="Yun M.H."/>
        </authorList>
    </citation>
    <scope>NUCLEOTIDE SEQUENCE</scope>
    <source>
        <strain evidence="1">20211129_DDA</strain>
        <tissue evidence="1">Liver</tissue>
    </source>
</reference>
<evidence type="ECO:0000313" key="1">
    <source>
        <dbReference type="EMBL" id="KAJ1098904.1"/>
    </source>
</evidence>
<accession>A0AAV7M6Y8</accession>
<feature type="non-terminal residue" evidence="1">
    <location>
        <position position="1"/>
    </location>
</feature>
<dbReference type="Proteomes" id="UP001066276">
    <property type="component" value="Chromosome 10"/>
</dbReference>
<proteinExistence type="predicted"/>
<dbReference type="EMBL" id="JANPWB010000014">
    <property type="protein sequence ID" value="KAJ1098904.1"/>
    <property type="molecule type" value="Genomic_DNA"/>
</dbReference>
<organism evidence="1 2">
    <name type="scientific">Pleurodeles waltl</name>
    <name type="common">Iberian ribbed newt</name>
    <dbReference type="NCBI Taxonomy" id="8319"/>
    <lineage>
        <taxon>Eukaryota</taxon>
        <taxon>Metazoa</taxon>
        <taxon>Chordata</taxon>
        <taxon>Craniata</taxon>
        <taxon>Vertebrata</taxon>
        <taxon>Euteleostomi</taxon>
        <taxon>Amphibia</taxon>
        <taxon>Batrachia</taxon>
        <taxon>Caudata</taxon>
        <taxon>Salamandroidea</taxon>
        <taxon>Salamandridae</taxon>
        <taxon>Pleurodelinae</taxon>
        <taxon>Pleurodeles</taxon>
    </lineage>
</organism>
<evidence type="ECO:0000313" key="2">
    <source>
        <dbReference type="Proteomes" id="UP001066276"/>
    </source>
</evidence>